<keyword evidence="1" id="KW-0472">Membrane</keyword>
<dbReference type="OrthoDB" id="313594at2157"/>
<dbReference type="AlphaFoldDB" id="A0A1I5V6N7"/>
<keyword evidence="3" id="KW-1185">Reference proteome</keyword>
<evidence type="ECO:0000256" key="1">
    <source>
        <dbReference type="SAM" id="Phobius"/>
    </source>
</evidence>
<organism evidence="2 3">
    <name type="scientific">Halolamina pelagica</name>
    <dbReference type="NCBI Taxonomy" id="699431"/>
    <lineage>
        <taxon>Archaea</taxon>
        <taxon>Methanobacteriati</taxon>
        <taxon>Methanobacteriota</taxon>
        <taxon>Stenosarchaea group</taxon>
        <taxon>Halobacteria</taxon>
        <taxon>Halobacteriales</taxon>
        <taxon>Haloferacaceae</taxon>
    </lineage>
</organism>
<keyword evidence="1" id="KW-0812">Transmembrane</keyword>
<sequence>MVVPGQLAFGGFLVSGGVLLAIDHPAVDRLNRHLKASGTSQRPSEIETDGNAELVGRAVGVLTLVTGLLIAVDAIARSRRGSSAG</sequence>
<evidence type="ECO:0000313" key="3">
    <source>
        <dbReference type="Proteomes" id="UP000183769"/>
    </source>
</evidence>
<proteinExistence type="predicted"/>
<keyword evidence="1" id="KW-1133">Transmembrane helix</keyword>
<name>A0A1I5V6N7_9EURY</name>
<dbReference type="EMBL" id="FOXI01000016">
    <property type="protein sequence ID" value="SFQ03101.1"/>
    <property type="molecule type" value="Genomic_DNA"/>
</dbReference>
<feature type="transmembrane region" description="Helical" evidence="1">
    <location>
        <begin position="54"/>
        <end position="76"/>
    </location>
</feature>
<gene>
    <name evidence="2" type="ORF">SAMN05216277_11638</name>
</gene>
<dbReference type="RefSeq" id="WP_074880004.1">
    <property type="nucleotide sequence ID" value="NZ_FOXI01000016.1"/>
</dbReference>
<protein>
    <submittedName>
        <fullName evidence="2">Uncharacterized protein</fullName>
    </submittedName>
</protein>
<evidence type="ECO:0000313" key="2">
    <source>
        <dbReference type="EMBL" id="SFQ03101.1"/>
    </source>
</evidence>
<reference evidence="3" key="1">
    <citation type="submission" date="2016-10" db="EMBL/GenBank/DDBJ databases">
        <authorList>
            <person name="Varghese N."/>
            <person name="Submissions S."/>
        </authorList>
    </citation>
    <scope>NUCLEOTIDE SEQUENCE [LARGE SCALE GENOMIC DNA]</scope>
    <source>
        <strain evidence="3">CGMCC 1.10329</strain>
    </source>
</reference>
<accession>A0A1I5V6N7</accession>
<dbReference type="Proteomes" id="UP000183769">
    <property type="component" value="Unassembled WGS sequence"/>
</dbReference>